<feature type="compositionally biased region" description="Low complexity" evidence="1">
    <location>
        <begin position="15"/>
        <end position="31"/>
    </location>
</feature>
<comment type="caution">
    <text evidence="2">The sequence shown here is derived from an EMBL/GenBank/DDBJ whole genome shotgun (WGS) entry which is preliminary data.</text>
</comment>
<accession>A0A835Z7P6</accession>
<evidence type="ECO:0000313" key="2">
    <source>
        <dbReference type="EMBL" id="KAG5188736.1"/>
    </source>
</evidence>
<protein>
    <submittedName>
        <fullName evidence="2">Uncharacterized protein</fullName>
    </submittedName>
</protein>
<organism evidence="2 3">
    <name type="scientific">Tribonema minus</name>
    <dbReference type="NCBI Taxonomy" id="303371"/>
    <lineage>
        <taxon>Eukaryota</taxon>
        <taxon>Sar</taxon>
        <taxon>Stramenopiles</taxon>
        <taxon>Ochrophyta</taxon>
        <taxon>PX clade</taxon>
        <taxon>Xanthophyceae</taxon>
        <taxon>Tribonematales</taxon>
        <taxon>Tribonemataceae</taxon>
        <taxon>Tribonema</taxon>
    </lineage>
</organism>
<feature type="region of interest" description="Disordered" evidence="1">
    <location>
        <begin position="1"/>
        <end position="42"/>
    </location>
</feature>
<keyword evidence="3" id="KW-1185">Reference proteome</keyword>
<feature type="compositionally biased region" description="Basic residues" evidence="1">
    <location>
        <begin position="162"/>
        <end position="175"/>
    </location>
</feature>
<feature type="compositionally biased region" description="Low complexity" evidence="1">
    <location>
        <begin position="129"/>
        <end position="138"/>
    </location>
</feature>
<sequence length="175" mass="17665">MAALRRHSTKGGDARPGAVRGASGSAAAVPSLGNGGGAHTAPRGCAALAALGESSASRAARGGSAAVAPYPGEGIFKLFSACAARDGSGARAAQDGSGVRAPAAHDVAPPWRRSSAQRGQRHTRDAQRQRGSGAAAQRGQRDLTRGRSARQQRCGSAAAQRGQRHTRTVRRQVAG</sequence>
<evidence type="ECO:0000313" key="3">
    <source>
        <dbReference type="Proteomes" id="UP000664859"/>
    </source>
</evidence>
<evidence type="ECO:0000256" key="1">
    <source>
        <dbReference type="SAM" id="MobiDB-lite"/>
    </source>
</evidence>
<dbReference type="AlphaFoldDB" id="A0A835Z7P6"/>
<name>A0A835Z7P6_9STRA</name>
<feature type="region of interest" description="Disordered" evidence="1">
    <location>
        <begin position="87"/>
        <end position="175"/>
    </location>
</feature>
<gene>
    <name evidence="2" type="ORF">JKP88DRAFT_253354</name>
</gene>
<dbReference type="EMBL" id="JAFCMP010000065">
    <property type="protein sequence ID" value="KAG5188736.1"/>
    <property type="molecule type" value="Genomic_DNA"/>
</dbReference>
<reference evidence="2" key="1">
    <citation type="submission" date="2021-02" db="EMBL/GenBank/DDBJ databases">
        <title>First Annotated Genome of the Yellow-green Alga Tribonema minus.</title>
        <authorList>
            <person name="Mahan K.M."/>
        </authorList>
    </citation>
    <scope>NUCLEOTIDE SEQUENCE</scope>
    <source>
        <strain evidence="2">UTEX B ZZ1240</strain>
    </source>
</reference>
<proteinExistence type="predicted"/>
<dbReference type="Proteomes" id="UP000664859">
    <property type="component" value="Unassembled WGS sequence"/>
</dbReference>